<dbReference type="Gene3D" id="1.20.1250.20">
    <property type="entry name" value="MFS general substrate transporter like domains"/>
    <property type="match status" value="1"/>
</dbReference>
<evidence type="ECO:0000313" key="8">
    <source>
        <dbReference type="EMBL" id="RDW28537.1"/>
    </source>
</evidence>
<feature type="transmembrane region" description="Helical" evidence="5">
    <location>
        <begin position="91"/>
        <end position="111"/>
    </location>
</feature>
<keyword evidence="4 5" id="KW-0472">Membrane</keyword>
<dbReference type="AlphaFoldDB" id="A0A1H6PZ50"/>
<dbReference type="FunFam" id="1.20.1250.20:FF:000011">
    <property type="entry name" value="MFS multidrug transporter, putative"/>
    <property type="match status" value="1"/>
</dbReference>
<dbReference type="InterPro" id="IPR020846">
    <property type="entry name" value="MFS_dom"/>
</dbReference>
<dbReference type="GO" id="GO:0005886">
    <property type="term" value="C:plasma membrane"/>
    <property type="evidence" value="ECO:0007669"/>
    <property type="project" value="TreeGrafter"/>
</dbReference>
<gene>
    <name evidence="8" type="ORF">B0I71DRAFT_127223</name>
    <name evidence="7" type="ORF">YALI1_F11396g</name>
</gene>
<evidence type="ECO:0000313" key="7">
    <source>
        <dbReference type="EMBL" id="AOW06836.1"/>
    </source>
</evidence>
<feature type="transmembrane region" description="Helical" evidence="5">
    <location>
        <begin position="209"/>
        <end position="232"/>
    </location>
</feature>
<reference evidence="7 9" key="1">
    <citation type="journal article" date="2016" name="PLoS ONE">
        <title>Sequence Assembly of Yarrowia lipolytica Strain W29/CLIB89 Shows Transposable Element Diversity.</title>
        <authorList>
            <person name="Magnan C."/>
            <person name="Yu J."/>
            <person name="Chang I."/>
            <person name="Jahn E."/>
            <person name="Kanomata Y."/>
            <person name="Wu J."/>
            <person name="Zeller M."/>
            <person name="Oakes M."/>
            <person name="Baldi P."/>
            <person name="Sandmeyer S."/>
        </authorList>
    </citation>
    <scope>NUCLEOTIDE SEQUENCE [LARGE SCALE GENOMIC DNA]</scope>
    <source>
        <strain evidence="7">CLIB89</strain>
        <strain evidence="9">CLIB89(W29)</strain>
    </source>
</reference>
<evidence type="ECO:0000256" key="4">
    <source>
        <dbReference type="ARBA" id="ARBA00023136"/>
    </source>
</evidence>
<evidence type="ECO:0000259" key="6">
    <source>
        <dbReference type="PROSITE" id="PS50850"/>
    </source>
</evidence>
<feature type="transmembrane region" description="Helical" evidence="5">
    <location>
        <begin position="460"/>
        <end position="480"/>
    </location>
</feature>
<accession>A0A1H6PZ50</accession>
<evidence type="ECO:0000313" key="9">
    <source>
        <dbReference type="Proteomes" id="UP000182444"/>
    </source>
</evidence>
<dbReference type="VEuPathDB" id="FungiDB:YALI0_F08063g"/>
<feature type="transmembrane region" description="Helical" evidence="5">
    <location>
        <begin position="280"/>
        <end position="304"/>
    </location>
</feature>
<dbReference type="Proteomes" id="UP000182444">
    <property type="component" value="Chromosome 1F"/>
</dbReference>
<keyword evidence="2 5" id="KW-0812">Transmembrane</keyword>
<name>A0A1H6PZ50_YARLL</name>
<protein>
    <submittedName>
        <fullName evidence="8">Major facilitator superfamily domain-containing protein</fullName>
    </submittedName>
</protein>
<feature type="transmembrane region" description="Helical" evidence="5">
    <location>
        <begin position="394"/>
        <end position="419"/>
    </location>
</feature>
<evidence type="ECO:0000256" key="5">
    <source>
        <dbReference type="SAM" id="Phobius"/>
    </source>
</evidence>
<dbReference type="Proteomes" id="UP000256601">
    <property type="component" value="Unassembled WGS sequence"/>
</dbReference>
<evidence type="ECO:0000256" key="3">
    <source>
        <dbReference type="ARBA" id="ARBA00022989"/>
    </source>
</evidence>
<feature type="transmembrane region" description="Helical" evidence="5">
    <location>
        <begin position="367"/>
        <end position="388"/>
    </location>
</feature>
<feature type="transmembrane region" description="Helical" evidence="5">
    <location>
        <begin position="58"/>
        <end position="79"/>
    </location>
</feature>
<dbReference type="InterPro" id="IPR011701">
    <property type="entry name" value="MFS"/>
</dbReference>
<feature type="domain" description="Major facilitator superfamily (MFS) profile" evidence="6">
    <location>
        <begin position="56"/>
        <end position="486"/>
    </location>
</feature>
<feature type="transmembrane region" description="Helical" evidence="5">
    <location>
        <begin position="146"/>
        <end position="168"/>
    </location>
</feature>
<dbReference type="OrthoDB" id="9986881at2759"/>
<dbReference type="RefSeq" id="XP_505146.1">
    <property type="nucleotide sequence ID" value="XM_505146.1"/>
</dbReference>
<dbReference type="CDD" id="cd17323">
    <property type="entry name" value="MFS_Tpo1_MDR_like"/>
    <property type="match status" value="1"/>
</dbReference>
<dbReference type="SUPFAM" id="SSF103473">
    <property type="entry name" value="MFS general substrate transporter"/>
    <property type="match status" value="1"/>
</dbReference>
<feature type="transmembrane region" description="Helical" evidence="5">
    <location>
        <begin position="426"/>
        <end position="448"/>
    </location>
</feature>
<proteinExistence type="predicted"/>
<feature type="transmembrane region" description="Helical" evidence="5">
    <location>
        <begin position="123"/>
        <end position="140"/>
    </location>
</feature>
<dbReference type="Pfam" id="PF07690">
    <property type="entry name" value="MFS_1"/>
    <property type="match status" value="1"/>
</dbReference>
<dbReference type="OMA" id="WGSTIFA"/>
<dbReference type="GO" id="GO:0022857">
    <property type="term" value="F:transmembrane transporter activity"/>
    <property type="evidence" value="ECO:0007669"/>
    <property type="project" value="InterPro"/>
</dbReference>
<feature type="transmembrane region" description="Helical" evidence="5">
    <location>
        <begin position="180"/>
        <end position="203"/>
    </location>
</feature>
<evidence type="ECO:0000256" key="1">
    <source>
        <dbReference type="ARBA" id="ARBA00004141"/>
    </source>
</evidence>
<evidence type="ECO:0000256" key="2">
    <source>
        <dbReference type="ARBA" id="ARBA00022692"/>
    </source>
</evidence>
<dbReference type="GeneID" id="2908986"/>
<dbReference type="EMBL" id="KZ857325">
    <property type="protein sequence ID" value="RDW28537.1"/>
    <property type="molecule type" value="Genomic_DNA"/>
</dbReference>
<dbReference type="PROSITE" id="PS50850">
    <property type="entry name" value="MFS"/>
    <property type="match status" value="1"/>
</dbReference>
<dbReference type="InterPro" id="IPR036259">
    <property type="entry name" value="MFS_trans_sf"/>
</dbReference>
<evidence type="ECO:0000313" key="10">
    <source>
        <dbReference type="Proteomes" id="UP000256601"/>
    </source>
</evidence>
<comment type="subcellular location">
    <subcellularLocation>
        <location evidence="1">Membrane</location>
        <topology evidence="1">Multi-pass membrane protein</topology>
    </subcellularLocation>
</comment>
<sequence length="497" mass="55339">MTSHTSSPDILPTTSDSWDKPQYLPLENPELYLIDYNGPDDPECPLNWPMRRKIQTTVLYAIMTFAAQMNSAIFSPAAPHLINAMGVGHEVATLTTSLYVAGIAFGPLLFAPFSEVYGRKIGVTMPFLISILFTCGTGGSENIQSIILTRFFAGFFASAPIVSSGGVLSDIWAPSVRGNYMVLYGGFVIAGASLAPPIGALLLKHSPTAWKWVCWFMVALSSLILVLVLILCPETYPPVLLQRKARKIRLESGNWAYHANHDRWQFTLDEFIKRHLIRPFAMLLTPICFFIALYASFVYGIFYLTLTSVNYQFTQYRHWGYVEAFLPTIAVFAGAIVFGSASNLWSGKRYRRLVLANDGKAIPEERLVVMMIFGWIFSAGLFITAWTSSPDNHWALPCLGLLLTGWGFFVIFQACLNYLVDAFQRYAASAVAANTFARSVFGAVFPLFAKQLFDTLGVDWGLSLLAFVAVAMIPIPWVFYRYGNRLRGKNPFLSVVS</sequence>
<reference evidence="8 10" key="2">
    <citation type="submission" date="2018-07" db="EMBL/GenBank/DDBJ databases">
        <title>Draft Genome Assemblies for Five Robust Yarrowia lipolytica Strains Exhibiting High Lipid Production and Pentose Sugar Utilization and Sugar Alcohol Secretion from Undetoxified Lignocellulosic Biomass Hydrolysates.</title>
        <authorList>
            <consortium name="DOE Joint Genome Institute"/>
            <person name="Walker C."/>
            <person name="Ryu S."/>
            <person name="Na H."/>
            <person name="Zane M."/>
            <person name="LaButti K."/>
            <person name="Lipzen A."/>
            <person name="Haridas S."/>
            <person name="Barry K."/>
            <person name="Grigoriev I.V."/>
            <person name="Quarterman J."/>
            <person name="Slininger P."/>
            <person name="Dien B."/>
            <person name="Trinh C.T."/>
        </authorList>
    </citation>
    <scope>NUCLEOTIDE SEQUENCE [LARGE SCALE GENOMIC DNA]</scope>
    <source>
        <strain evidence="8 10">YB392</strain>
    </source>
</reference>
<dbReference type="PANTHER" id="PTHR23502:SF190">
    <property type="entry name" value="YALI0F08063P"/>
    <property type="match status" value="1"/>
</dbReference>
<keyword evidence="3 5" id="KW-1133">Transmembrane helix</keyword>
<dbReference type="eggNOG" id="KOG0255">
    <property type="taxonomic scope" value="Eukaryota"/>
</dbReference>
<feature type="transmembrane region" description="Helical" evidence="5">
    <location>
        <begin position="324"/>
        <end position="346"/>
    </location>
</feature>
<dbReference type="VEuPathDB" id="FungiDB:YALI1_F11396g"/>
<dbReference type="KEGG" id="yli:2908986"/>
<dbReference type="EMBL" id="CP017558">
    <property type="protein sequence ID" value="AOW06836.1"/>
    <property type="molecule type" value="Genomic_DNA"/>
</dbReference>
<dbReference type="PANTHER" id="PTHR23502">
    <property type="entry name" value="MAJOR FACILITATOR SUPERFAMILY"/>
    <property type="match status" value="1"/>
</dbReference>
<organism evidence="7 9">
    <name type="scientific">Yarrowia lipolytica</name>
    <name type="common">Candida lipolytica</name>
    <dbReference type="NCBI Taxonomy" id="4952"/>
    <lineage>
        <taxon>Eukaryota</taxon>
        <taxon>Fungi</taxon>
        <taxon>Dikarya</taxon>
        <taxon>Ascomycota</taxon>
        <taxon>Saccharomycotina</taxon>
        <taxon>Dipodascomycetes</taxon>
        <taxon>Dipodascales</taxon>
        <taxon>Dipodascales incertae sedis</taxon>
        <taxon>Yarrowia</taxon>
    </lineage>
</organism>